<accession>A0A9W6D286</accession>
<dbReference type="EMBL" id="BSDR01000001">
    <property type="protein sequence ID" value="GLI32892.1"/>
    <property type="molecule type" value="Genomic_DNA"/>
</dbReference>
<proteinExistence type="predicted"/>
<evidence type="ECO:0000313" key="3">
    <source>
        <dbReference type="EMBL" id="GLI32892.1"/>
    </source>
</evidence>
<dbReference type="InterPro" id="IPR050272">
    <property type="entry name" value="Isochorismatase-like_hydrls"/>
</dbReference>
<evidence type="ECO:0000313" key="4">
    <source>
        <dbReference type="Proteomes" id="UP001144372"/>
    </source>
</evidence>
<dbReference type="InterPro" id="IPR016291">
    <property type="entry name" value="Isochorismatase"/>
</dbReference>
<sequence>MDYLEAIKAYNVREALPSTGKTALLVIDMQRYFEGVARPILKNVLSLLSACRTAEMKIAYTRHGHQDPKVDGGMLARWWGDVIRYGDPEWELIKEFHPRPGEPIFDKTRYSAFHGTNLDAWLNENGIEDLIVTGVLTNCCCETTARDAFVRDYRVLFVADGTATVNEELHLASLKNLAFGFAHVVDVKVLCDWAKSTPHPSRRGI</sequence>
<dbReference type="Pfam" id="PF00857">
    <property type="entry name" value="Isochorismatase"/>
    <property type="match status" value="1"/>
</dbReference>
<comment type="caution">
    <text evidence="3">The sequence shown here is derived from an EMBL/GenBank/DDBJ whole genome shotgun (WGS) entry which is preliminary data.</text>
</comment>
<dbReference type="PRINTS" id="PR01398">
    <property type="entry name" value="ISCHRISMTASE"/>
</dbReference>
<dbReference type="SUPFAM" id="SSF52499">
    <property type="entry name" value="Isochorismatase-like hydrolases"/>
    <property type="match status" value="1"/>
</dbReference>
<name>A0A9W6D286_9BACT</name>
<feature type="domain" description="Isochorismatase-like" evidence="2">
    <location>
        <begin position="22"/>
        <end position="187"/>
    </location>
</feature>
<protein>
    <submittedName>
        <fullName evidence="3">Cysteine hydrolase</fullName>
    </submittedName>
</protein>
<organism evidence="3 4">
    <name type="scientific">Desulforhabdus amnigena</name>
    <dbReference type="NCBI Taxonomy" id="40218"/>
    <lineage>
        <taxon>Bacteria</taxon>
        <taxon>Pseudomonadati</taxon>
        <taxon>Thermodesulfobacteriota</taxon>
        <taxon>Syntrophobacteria</taxon>
        <taxon>Syntrophobacterales</taxon>
        <taxon>Syntrophobacteraceae</taxon>
        <taxon>Desulforhabdus</taxon>
    </lineage>
</organism>
<keyword evidence="4" id="KW-1185">Reference proteome</keyword>
<dbReference type="PANTHER" id="PTHR43540">
    <property type="entry name" value="PEROXYUREIDOACRYLATE/UREIDOACRYLATE AMIDOHYDROLASE-RELATED"/>
    <property type="match status" value="1"/>
</dbReference>
<reference evidence="3" key="1">
    <citation type="submission" date="2022-12" db="EMBL/GenBank/DDBJ databases">
        <title>Reference genome sequencing for broad-spectrum identification of bacterial and archaeal isolates by mass spectrometry.</title>
        <authorList>
            <person name="Sekiguchi Y."/>
            <person name="Tourlousse D.M."/>
        </authorList>
    </citation>
    <scope>NUCLEOTIDE SEQUENCE</scope>
    <source>
        <strain evidence="3">ASRB1</strain>
    </source>
</reference>
<dbReference type="PANTHER" id="PTHR43540:SF6">
    <property type="entry name" value="ISOCHORISMATASE-LIKE DOMAIN-CONTAINING PROTEIN"/>
    <property type="match status" value="1"/>
</dbReference>
<dbReference type="RefSeq" id="WP_281791915.1">
    <property type="nucleotide sequence ID" value="NZ_BSDR01000001.1"/>
</dbReference>
<keyword evidence="1 3" id="KW-0378">Hydrolase</keyword>
<evidence type="ECO:0000259" key="2">
    <source>
        <dbReference type="Pfam" id="PF00857"/>
    </source>
</evidence>
<dbReference type="GO" id="GO:0008908">
    <property type="term" value="F:isochorismatase activity"/>
    <property type="evidence" value="ECO:0007669"/>
    <property type="project" value="InterPro"/>
</dbReference>
<dbReference type="CDD" id="cd00431">
    <property type="entry name" value="cysteine_hydrolases"/>
    <property type="match status" value="1"/>
</dbReference>
<dbReference type="InterPro" id="IPR000868">
    <property type="entry name" value="Isochorismatase-like_dom"/>
</dbReference>
<dbReference type="Gene3D" id="3.40.50.850">
    <property type="entry name" value="Isochorismatase-like"/>
    <property type="match status" value="1"/>
</dbReference>
<dbReference type="Proteomes" id="UP001144372">
    <property type="component" value="Unassembled WGS sequence"/>
</dbReference>
<evidence type="ECO:0000256" key="1">
    <source>
        <dbReference type="ARBA" id="ARBA00022801"/>
    </source>
</evidence>
<dbReference type="InterPro" id="IPR036380">
    <property type="entry name" value="Isochorismatase-like_sf"/>
</dbReference>
<dbReference type="AlphaFoldDB" id="A0A9W6D286"/>
<gene>
    <name evidence="3" type="ORF">DAMNIGENAA_03250</name>
</gene>